<keyword evidence="6 12" id="KW-0812">Transmembrane</keyword>
<evidence type="ECO:0000256" key="10">
    <source>
        <dbReference type="ARBA" id="ARBA00023004"/>
    </source>
</evidence>
<evidence type="ECO:0000256" key="5">
    <source>
        <dbReference type="ARBA" id="ARBA00022617"/>
    </source>
</evidence>
<evidence type="ECO:0000256" key="11">
    <source>
        <dbReference type="ARBA" id="ARBA00023136"/>
    </source>
</evidence>
<keyword evidence="14" id="KW-1185">Reference proteome</keyword>
<sequence>MELTTVWFILIAILWTGYFVLEGFDFGVGMLLPVLGRAHGDRALAERRRRVLINTIGPVWDGNEVWVITAGGATFAAFPEWYATMFSAFYLPLLLILVALIVRGVAFEYRGTRDDPKWRRRWDACIVIGSVVPAFLWGVAFGNIVHGLKIRPKPLPNGPLEYVGSFWDLLNPYSVLAGVTMVLLFLTHGAIFLTLKTTGEVRDHARAVASKAGLLAALFAVAFFAFTFSYRSTGASIVLSVAAVAAFAASLSLIVVRKGQRPGTRKEGWAFAGTAAAIALTVVSLFVALWPNVFPSSLLPEWSLTAQNASSTPYTLKIMTWVAVVFTPLVLLYQGWTYWVFRKRIGVEHIPDGAH</sequence>
<gene>
    <name evidence="13" type="primary">cydB</name>
    <name evidence="13" type="ORF">ACFOZ4_24035</name>
</gene>
<keyword evidence="9 12" id="KW-1133">Transmembrane helix</keyword>
<feature type="transmembrane region" description="Helical" evidence="12">
    <location>
        <begin position="81"/>
        <end position="102"/>
    </location>
</feature>
<dbReference type="Proteomes" id="UP001595816">
    <property type="component" value="Unassembled WGS sequence"/>
</dbReference>
<name>A0ABV8LTH3_9ACTN</name>
<dbReference type="PIRSF" id="PIRSF000267">
    <property type="entry name" value="Cyt_oxidse_sub2"/>
    <property type="match status" value="1"/>
</dbReference>
<evidence type="ECO:0000256" key="2">
    <source>
        <dbReference type="ARBA" id="ARBA00007543"/>
    </source>
</evidence>
<evidence type="ECO:0000256" key="6">
    <source>
        <dbReference type="ARBA" id="ARBA00022692"/>
    </source>
</evidence>
<dbReference type="RefSeq" id="WP_253750584.1">
    <property type="nucleotide sequence ID" value="NZ_JAMZDZ010000001.1"/>
</dbReference>
<feature type="transmembrane region" description="Helical" evidence="12">
    <location>
        <begin position="318"/>
        <end position="341"/>
    </location>
</feature>
<reference evidence="14" key="1">
    <citation type="journal article" date="2019" name="Int. J. Syst. Evol. Microbiol.">
        <title>The Global Catalogue of Microorganisms (GCM) 10K type strain sequencing project: providing services to taxonomists for standard genome sequencing and annotation.</title>
        <authorList>
            <consortium name="The Broad Institute Genomics Platform"/>
            <consortium name="The Broad Institute Genome Sequencing Center for Infectious Disease"/>
            <person name="Wu L."/>
            <person name="Ma J."/>
        </authorList>
    </citation>
    <scope>NUCLEOTIDE SEQUENCE [LARGE SCALE GENOMIC DNA]</scope>
    <source>
        <strain evidence="14">CGMCC 4.7289</strain>
    </source>
</reference>
<feature type="transmembrane region" description="Helical" evidence="12">
    <location>
        <begin position="6"/>
        <end position="32"/>
    </location>
</feature>
<keyword evidence="8" id="KW-0249">Electron transport</keyword>
<keyword evidence="11 12" id="KW-0472">Membrane</keyword>
<comment type="subcellular location">
    <subcellularLocation>
        <location evidence="1">Cell membrane</location>
        <topology evidence="1">Multi-pass membrane protein</topology>
    </subcellularLocation>
</comment>
<feature type="transmembrane region" description="Helical" evidence="12">
    <location>
        <begin position="207"/>
        <end position="228"/>
    </location>
</feature>
<dbReference type="EMBL" id="JBHSAY010000013">
    <property type="protein sequence ID" value="MFC4133692.1"/>
    <property type="molecule type" value="Genomic_DNA"/>
</dbReference>
<dbReference type="NCBIfam" id="TIGR00203">
    <property type="entry name" value="cydB"/>
    <property type="match status" value="1"/>
</dbReference>
<evidence type="ECO:0000313" key="14">
    <source>
        <dbReference type="Proteomes" id="UP001595816"/>
    </source>
</evidence>
<evidence type="ECO:0000256" key="1">
    <source>
        <dbReference type="ARBA" id="ARBA00004651"/>
    </source>
</evidence>
<evidence type="ECO:0000256" key="8">
    <source>
        <dbReference type="ARBA" id="ARBA00022982"/>
    </source>
</evidence>
<dbReference type="Pfam" id="PF02322">
    <property type="entry name" value="Cyt_bd_oxida_II"/>
    <property type="match status" value="1"/>
</dbReference>
<keyword evidence="7" id="KW-0479">Metal-binding</keyword>
<comment type="caution">
    <text evidence="13">The sequence shown here is derived from an EMBL/GenBank/DDBJ whole genome shotgun (WGS) entry which is preliminary data.</text>
</comment>
<comment type="similarity">
    <text evidence="2">Belongs to the cytochrome ubiquinol oxidase subunit 2 family.</text>
</comment>
<proteinExistence type="inferred from homology"/>
<dbReference type="PANTHER" id="PTHR43141">
    <property type="entry name" value="CYTOCHROME BD2 SUBUNIT II"/>
    <property type="match status" value="1"/>
</dbReference>
<dbReference type="PANTHER" id="PTHR43141:SF5">
    <property type="entry name" value="CYTOCHROME BD-I UBIQUINOL OXIDASE SUBUNIT 2"/>
    <property type="match status" value="1"/>
</dbReference>
<evidence type="ECO:0000256" key="9">
    <source>
        <dbReference type="ARBA" id="ARBA00022989"/>
    </source>
</evidence>
<keyword evidence="10" id="KW-0408">Iron</keyword>
<evidence type="ECO:0000256" key="4">
    <source>
        <dbReference type="ARBA" id="ARBA00022475"/>
    </source>
</evidence>
<keyword evidence="5" id="KW-0349">Heme</keyword>
<feature type="transmembrane region" description="Helical" evidence="12">
    <location>
        <begin position="173"/>
        <end position="195"/>
    </location>
</feature>
<evidence type="ECO:0000313" key="13">
    <source>
        <dbReference type="EMBL" id="MFC4133692.1"/>
    </source>
</evidence>
<feature type="transmembrane region" description="Helical" evidence="12">
    <location>
        <begin position="268"/>
        <end position="290"/>
    </location>
</feature>
<keyword evidence="3" id="KW-0813">Transport</keyword>
<organism evidence="13 14">
    <name type="scientific">Hamadaea flava</name>
    <dbReference type="NCBI Taxonomy" id="1742688"/>
    <lineage>
        <taxon>Bacteria</taxon>
        <taxon>Bacillati</taxon>
        <taxon>Actinomycetota</taxon>
        <taxon>Actinomycetes</taxon>
        <taxon>Micromonosporales</taxon>
        <taxon>Micromonosporaceae</taxon>
        <taxon>Hamadaea</taxon>
    </lineage>
</organism>
<feature type="transmembrane region" description="Helical" evidence="12">
    <location>
        <begin position="234"/>
        <end position="256"/>
    </location>
</feature>
<evidence type="ECO:0000256" key="12">
    <source>
        <dbReference type="SAM" id="Phobius"/>
    </source>
</evidence>
<evidence type="ECO:0000256" key="3">
    <source>
        <dbReference type="ARBA" id="ARBA00022448"/>
    </source>
</evidence>
<feature type="transmembrane region" description="Helical" evidence="12">
    <location>
        <begin position="122"/>
        <end position="145"/>
    </location>
</feature>
<protein>
    <submittedName>
        <fullName evidence="13">Cytochrome d ubiquinol oxidase subunit II</fullName>
    </submittedName>
</protein>
<dbReference type="InterPro" id="IPR003317">
    <property type="entry name" value="Cyt-d_oxidase_su2"/>
</dbReference>
<evidence type="ECO:0000256" key="7">
    <source>
        <dbReference type="ARBA" id="ARBA00022723"/>
    </source>
</evidence>
<accession>A0ABV8LTH3</accession>
<keyword evidence="4" id="KW-1003">Cell membrane</keyword>